<dbReference type="PANTHER" id="PTHR33240">
    <property type="entry name" value="OS08G0508500 PROTEIN"/>
    <property type="match status" value="1"/>
</dbReference>
<gene>
    <name evidence="1" type="ORF">TIFTF001_020957</name>
</gene>
<proteinExistence type="predicted"/>
<evidence type="ECO:0000313" key="2">
    <source>
        <dbReference type="Proteomes" id="UP001187192"/>
    </source>
</evidence>
<accession>A0AA88AH30</accession>
<protein>
    <submittedName>
        <fullName evidence="1">Uncharacterized protein</fullName>
    </submittedName>
</protein>
<dbReference type="PANTHER" id="PTHR33240:SF8">
    <property type="entry name" value="OS03G0439900 PROTEIN"/>
    <property type="match status" value="1"/>
</dbReference>
<name>A0AA88AH30_FICCA</name>
<keyword evidence="2" id="KW-1185">Reference proteome</keyword>
<reference evidence="1" key="1">
    <citation type="submission" date="2023-07" db="EMBL/GenBank/DDBJ databases">
        <title>draft genome sequence of fig (Ficus carica).</title>
        <authorList>
            <person name="Takahashi T."/>
            <person name="Nishimura K."/>
        </authorList>
    </citation>
    <scope>NUCLEOTIDE SEQUENCE</scope>
</reference>
<organism evidence="1 2">
    <name type="scientific">Ficus carica</name>
    <name type="common">Common fig</name>
    <dbReference type="NCBI Taxonomy" id="3494"/>
    <lineage>
        <taxon>Eukaryota</taxon>
        <taxon>Viridiplantae</taxon>
        <taxon>Streptophyta</taxon>
        <taxon>Embryophyta</taxon>
        <taxon>Tracheophyta</taxon>
        <taxon>Spermatophyta</taxon>
        <taxon>Magnoliopsida</taxon>
        <taxon>eudicotyledons</taxon>
        <taxon>Gunneridae</taxon>
        <taxon>Pentapetalae</taxon>
        <taxon>rosids</taxon>
        <taxon>fabids</taxon>
        <taxon>Rosales</taxon>
        <taxon>Moraceae</taxon>
        <taxon>Ficeae</taxon>
        <taxon>Ficus</taxon>
    </lineage>
</organism>
<sequence>MEIYESEIERSTTILIKFNGESTAAMAYNIILSKPWIHVMMAVPSTYHQRIQFPTKWGVRDIRGNQEVAQTCYFNSMKLKTDDRL</sequence>
<dbReference type="Proteomes" id="UP001187192">
    <property type="component" value="Unassembled WGS sequence"/>
</dbReference>
<evidence type="ECO:0000313" key="1">
    <source>
        <dbReference type="EMBL" id="GMN51810.1"/>
    </source>
</evidence>
<dbReference type="AlphaFoldDB" id="A0AA88AH30"/>
<comment type="caution">
    <text evidence="1">The sequence shown here is derived from an EMBL/GenBank/DDBJ whole genome shotgun (WGS) entry which is preliminary data.</text>
</comment>
<dbReference type="EMBL" id="BTGU01000039">
    <property type="protein sequence ID" value="GMN51810.1"/>
    <property type="molecule type" value="Genomic_DNA"/>
</dbReference>